<dbReference type="PROSITE" id="PS00941">
    <property type="entry name" value="CARBOXYLESTERASE_B_2"/>
    <property type="match status" value="1"/>
</dbReference>
<evidence type="ECO:0000256" key="1">
    <source>
        <dbReference type="ARBA" id="ARBA00005964"/>
    </source>
</evidence>
<dbReference type="InterPro" id="IPR029058">
    <property type="entry name" value="AB_hydrolase_fold"/>
</dbReference>
<comment type="caution">
    <text evidence="5">The sequence shown here is derived from an EMBL/GenBank/DDBJ whole genome shotgun (WGS) entry which is preliminary data.</text>
</comment>
<dbReference type="EC" id="3.1.1.-" evidence="3"/>
<dbReference type="InterPro" id="IPR050654">
    <property type="entry name" value="AChE-related_enzymes"/>
</dbReference>
<dbReference type="InterPro" id="IPR019826">
    <property type="entry name" value="Carboxylesterase_B_AS"/>
</dbReference>
<keyword evidence="2 3" id="KW-0378">Hydrolase</keyword>
<evidence type="ECO:0000256" key="2">
    <source>
        <dbReference type="ARBA" id="ARBA00022801"/>
    </source>
</evidence>
<evidence type="ECO:0000313" key="6">
    <source>
        <dbReference type="Proteomes" id="UP001610444"/>
    </source>
</evidence>
<evidence type="ECO:0000313" key="5">
    <source>
        <dbReference type="EMBL" id="KAL2838662.1"/>
    </source>
</evidence>
<gene>
    <name evidence="5" type="ORF">BJX68DRAFT_259142</name>
</gene>
<dbReference type="EMBL" id="JBFXLR010000082">
    <property type="protein sequence ID" value="KAL2838662.1"/>
    <property type="molecule type" value="Genomic_DNA"/>
</dbReference>
<organism evidence="5 6">
    <name type="scientific">Aspergillus pseudodeflectus</name>
    <dbReference type="NCBI Taxonomy" id="176178"/>
    <lineage>
        <taxon>Eukaryota</taxon>
        <taxon>Fungi</taxon>
        <taxon>Dikarya</taxon>
        <taxon>Ascomycota</taxon>
        <taxon>Pezizomycotina</taxon>
        <taxon>Eurotiomycetes</taxon>
        <taxon>Eurotiomycetidae</taxon>
        <taxon>Eurotiales</taxon>
        <taxon>Aspergillaceae</taxon>
        <taxon>Aspergillus</taxon>
        <taxon>Aspergillus subgen. Nidulantes</taxon>
    </lineage>
</organism>
<dbReference type="GO" id="GO:0016787">
    <property type="term" value="F:hydrolase activity"/>
    <property type="evidence" value="ECO:0007669"/>
    <property type="project" value="UniProtKB-KW"/>
</dbReference>
<dbReference type="Gene3D" id="3.40.50.1820">
    <property type="entry name" value="alpha/beta hydrolase"/>
    <property type="match status" value="2"/>
</dbReference>
<dbReference type="Proteomes" id="UP001610444">
    <property type="component" value="Unassembled WGS sequence"/>
</dbReference>
<dbReference type="GeneID" id="98158811"/>
<feature type="domain" description="Carboxylesterase type B" evidence="4">
    <location>
        <begin position="36"/>
        <end position="219"/>
    </location>
</feature>
<evidence type="ECO:0000259" key="4">
    <source>
        <dbReference type="Pfam" id="PF00135"/>
    </source>
</evidence>
<feature type="signal peptide" evidence="3">
    <location>
        <begin position="1"/>
        <end position="19"/>
    </location>
</feature>
<reference evidence="5 6" key="1">
    <citation type="submission" date="2024-07" db="EMBL/GenBank/DDBJ databases">
        <title>Section-level genome sequencing and comparative genomics of Aspergillus sections Usti and Cavernicolus.</title>
        <authorList>
            <consortium name="Lawrence Berkeley National Laboratory"/>
            <person name="Nybo J.L."/>
            <person name="Vesth T.C."/>
            <person name="Theobald S."/>
            <person name="Frisvad J.C."/>
            <person name="Larsen T.O."/>
            <person name="Kjaerboelling I."/>
            <person name="Rothschild-Mancinelli K."/>
            <person name="Lyhne E.K."/>
            <person name="Kogle M.E."/>
            <person name="Barry K."/>
            <person name="Clum A."/>
            <person name="Na H."/>
            <person name="Ledsgaard L."/>
            <person name="Lin J."/>
            <person name="Lipzen A."/>
            <person name="Kuo A."/>
            <person name="Riley R."/>
            <person name="Mondo S."/>
            <person name="LaButti K."/>
            <person name="Haridas S."/>
            <person name="Pangalinan J."/>
            <person name="Salamov A.A."/>
            <person name="Simmons B.A."/>
            <person name="Magnuson J.K."/>
            <person name="Chen J."/>
            <person name="Drula E."/>
            <person name="Henrissat B."/>
            <person name="Wiebenga A."/>
            <person name="Lubbers R.J."/>
            <person name="Gomes A.C."/>
            <person name="Macurrencykelacurrency M.R."/>
            <person name="Stajich J."/>
            <person name="Grigoriev I.V."/>
            <person name="Mortensen U.H."/>
            <person name="De vries R.P."/>
            <person name="Baker S.E."/>
            <person name="Andersen M.R."/>
        </authorList>
    </citation>
    <scope>NUCLEOTIDE SEQUENCE [LARGE SCALE GENOMIC DNA]</scope>
    <source>
        <strain evidence="5 6">CBS 756.74</strain>
    </source>
</reference>
<dbReference type="InterPro" id="IPR002018">
    <property type="entry name" value="CarbesteraseB"/>
</dbReference>
<name>A0ABR4JHT6_9EURO</name>
<dbReference type="PANTHER" id="PTHR43918:SF4">
    <property type="entry name" value="CARBOXYLIC ESTER HYDROLASE"/>
    <property type="match status" value="1"/>
</dbReference>
<comment type="similarity">
    <text evidence="1 3">Belongs to the type-B carboxylesterase/lipase family.</text>
</comment>
<proteinExistence type="inferred from homology"/>
<sequence length="429" mass="47215">MRLVSLLYFWVSWVLAAIAQDLPGRPLVDLGYSKYQGVRLAAGVDQFLGMRFAAPSLGDFRFRAPRDAIRHRAVQDASKFGPVCIGADQNITVSQAEDCLFINVFAPSGSKKTSRLPVWVYIQGGGYTSNANAKYNGAGVVQESDGNIILVNFNYRVGALDGDHNVGLLDQRKSLPWVQRHIHKFGGDPDYVVIHGASAGASSVALYLAAYVVRDDGLFRTLGESNVYLDRLLNRVGCYTISCLRSPDSSAIEALVWVPVIDGTLVQRLLYTAFEDGRFIRVPLMAINEAYPQLPQLHITRNAPRRDLTDTWDYRYNVQGPTSLALGYGVPHTVETSAIFGLDYGGGIGFSSLVDANAPIIPIMMNFTSFVRGLNPNTLKHATAPVWQPWEAAHQRLKIQTNDTVMEGVPRDQQARCAISKKLAPITKQ</sequence>
<dbReference type="Pfam" id="PF00135">
    <property type="entry name" value="COesterase"/>
    <property type="match status" value="1"/>
</dbReference>
<keyword evidence="3" id="KW-0732">Signal</keyword>
<dbReference type="PANTHER" id="PTHR43918">
    <property type="entry name" value="ACETYLCHOLINESTERASE"/>
    <property type="match status" value="1"/>
</dbReference>
<dbReference type="PROSITE" id="PS00122">
    <property type="entry name" value="CARBOXYLESTERASE_B_1"/>
    <property type="match status" value="1"/>
</dbReference>
<protein>
    <recommendedName>
        <fullName evidence="3">Carboxylic ester hydrolase</fullName>
        <ecNumber evidence="3">3.1.1.-</ecNumber>
    </recommendedName>
</protein>
<feature type="chain" id="PRO_5045005335" description="Carboxylic ester hydrolase" evidence="3">
    <location>
        <begin position="20"/>
        <end position="429"/>
    </location>
</feature>
<dbReference type="RefSeq" id="XP_070893131.1">
    <property type="nucleotide sequence ID" value="XM_071043647.1"/>
</dbReference>
<keyword evidence="6" id="KW-1185">Reference proteome</keyword>
<dbReference type="InterPro" id="IPR019819">
    <property type="entry name" value="Carboxylesterase_B_CS"/>
</dbReference>
<accession>A0ABR4JHT6</accession>
<evidence type="ECO:0000256" key="3">
    <source>
        <dbReference type="RuleBase" id="RU361235"/>
    </source>
</evidence>
<dbReference type="SUPFAM" id="SSF53474">
    <property type="entry name" value="alpha/beta-Hydrolases"/>
    <property type="match status" value="1"/>
</dbReference>